<dbReference type="eggNOG" id="COG0250">
    <property type="taxonomic scope" value="Bacteria"/>
</dbReference>
<proteinExistence type="inferred from homology"/>
<dbReference type="InterPro" id="IPR015869">
    <property type="entry name" value="Transcrpt_antiterm_NusG_bac_CS"/>
</dbReference>
<dbReference type="GO" id="GO:0031564">
    <property type="term" value="P:transcription antitermination"/>
    <property type="evidence" value="ECO:0007669"/>
    <property type="project" value="UniProtKB-UniRule"/>
</dbReference>
<dbReference type="InterPro" id="IPR001062">
    <property type="entry name" value="Transcrpt_antiterm_NusG"/>
</dbReference>
<feature type="region of interest" description="Disordered" evidence="8">
    <location>
        <begin position="1"/>
        <end position="27"/>
    </location>
</feature>
<keyword evidence="2 5" id="KW-0889">Transcription antitermination</keyword>
<protein>
    <recommendedName>
        <fullName evidence="5 6">Transcription termination/antitermination protein NusG</fullName>
    </recommendedName>
</protein>
<dbReference type="EMBL" id="AP012338">
    <property type="protein sequence ID" value="BAM02993.1"/>
    <property type="molecule type" value="Genomic_DNA"/>
</dbReference>
<dbReference type="PANTHER" id="PTHR30265:SF2">
    <property type="entry name" value="TRANSCRIPTION TERMINATION_ANTITERMINATION PROTEIN NUSG"/>
    <property type="match status" value="1"/>
</dbReference>
<comment type="function">
    <text evidence="5 7">Participates in transcription elongation, termination and antitermination.</text>
</comment>
<dbReference type="Proteomes" id="UP000007881">
    <property type="component" value="Chromosome"/>
</dbReference>
<evidence type="ECO:0000259" key="10">
    <source>
        <dbReference type="SMART" id="SM00739"/>
    </source>
</evidence>
<reference evidence="11 12" key="1">
    <citation type="submission" date="2012-02" db="EMBL/GenBank/DDBJ databases">
        <title>Complete genome sequence of Phycisphaera mikurensis NBRC 102666.</title>
        <authorList>
            <person name="Ankai A."/>
            <person name="Hosoyama A."/>
            <person name="Terui Y."/>
            <person name="Sekine M."/>
            <person name="Fukai R."/>
            <person name="Kato Y."/>
            <person name="Nakamura S."/>
            <person name="Yamada-Narita S."/>
            <person name="Kawakoshi A."/>
            <person name="Fukunaga Y."/>
            <person name="Yamazaki S."/>
            <person name="Fujita N."/>
        </authorList>
    </citation>
    <scope>NUCLEOTIDE SEQUENCE [LARGE SCALE GENOMIC DNA]</scope>
    <source>
        <strain evidence="12">NBRC 102666 / KCTC 22515 / FYK2301M01</strain>
    </source>
</reference>
<dbReference type="Pfam" id="PF00467">
    <property type="entry name" value="KOW"/>
    <property type="match status" value="1"/>
</dbReference>
<dbReference type="PANTHER" id="PTHR30265">
    <property type="entry name" value="RHO-INTERACTING TRANSCRIPTION TERMINATION FACTOR NUSG"/>
    <property type="match status" value="1"/>
</dbReference>
<dbReference type="PROSITE" id="PS01014">
    <property type="entry name" value="NUSG"/>
    <property type="match status" value="1"/>
</dbReference>
<dbReference type="CDD" id="cd09891">
    <property type="entry name" value="NGN_Bact_1"/>
    <property type="match status" value="1"/>
</dbReference>
<dbReference type="InterPro" id="IPR036735">
    <property type="entry name" value="NGN_dom_sf"/>
</dbReference>
<evidence type="ECO:0000256" key="3">
    <source>
        <dbReference type="ARBA" id="ARBA00023015"/>
    </source>
</evidence>
<dbReference type="InterPro" id="IPR005824">
    <property type="entry name" value="KOW"/>
</dbReference>
<sequence length="229" mass="25866">MTETDTQADDPNLEEAPNGGAATDLEDGIVEEEEPLVFPGMNWFVLRVASNKEDSVRKTLLRKVKIEGFDGEHPDRPHLVNRILVPTEKTKTMKGGKEKVMETKLYPGYVFVEMQLEPDGRIPQDVFFLIKETTGVGDFIGTAGRPSPMSIPEIEKMLTSAKPQEEQPQVRMEFEPGDHIRIKEGPFENMEGTVDELLPDQGKVRVIVTIFGRATPVELEYWLIERITE</sequence>
<dbReference type="SMART" id="SM00738">
    <property type="entry name" value="NGN"/>
    <property type="match status" value="1"/>
</dbReference>
<dbReference type="GO" id="GO:0005829">
    <property type="term" value="C:cytosol"/>
    <property type="evidence" value="ECO:0007669"/>
    <property type="project" value="UniProtKB-ARBA"/>
</dbReference>
<feature type="domain" description="KOW" evidence="10">
    <location>
        <begin position="173"/>
        <end position="200"/>
    </location>
</feature>
<dbReference type="InterPro" id="IPR014722">
    <property type="entry name" value="Rib_uL2_dom2"/>
</dbReference>
<accession>I0ICK5</accession>
<evidence type="ECO:0000256" key="6">
    <source>
        <dbReference type="NCBIfam" id="TIGR00922"/>
    </source>
</evidence>
<dbReference type="CDD" id="cd06091">
    <property type="entry name" value="KOW_NusG"/>
    <property type="match status" value="1"/>
</dbReference>
<evidence type="ECO:0000256" key="7">
    <source>
        <dbReference type="RuleBase" id="RU000538"/>
    </source>
</evidence>
<evidence type="ECO:0000259" key="9">
    <source>
        <dbReference type="SMART" id="SM00738"/>
    </source>
</evidence>
<evidence type="ECO:0000313" key="11">
    <source>
        <dbReference type="EMBL" id="BAM02993.1"/>
    </source>
</evidence>
<dbReference type="GO" id="GO:0006353">
    <property type="term" value="P:DNA-templated transcription termination"/>
    <property type="evidence" value="ECO:0007669"/>
    <property type="project" value="UniProtKB-UniRule"/>
</dbReference>
<feature type="domain" description="NusG-like N-terminal" evidence="9">
    <location>
        <begin position="40"/>
        <end position="161"/>
    </location>
</feature>
<evidence type="ECO:0000256" key="5">
    <source>
        <dbReference type="HAMAP-Rule" id="MF_00948"/>
    </source>
</evidence>
<dbReference type="SUPFAM" id="SSF82679">
    <property type="entry name" value="N-utilization substance G protein NusG, N-terminal domain"/>
    <property type="match status" value="1"/>
</dbReference>
<dbReference type="SUPFAM" id="SSF50104">
    <property type="entry name" value="Translation proteins SH3-like domain"/>
    <property type="match status" value="1"/>
</dbReference>
<keyword evidence="1 5" id="KW-0806">Transcription termination</keyword>
<dbReference type="HAMAP" id="MF_00948">
    <property type="entry name" value="NusG"/>
    <property type="match status" value="1"/>
</dbReference>
<dbReference type="STRING" id="1142394.PSMK_08340"/>
<feature type="compositionally biased region" description="Acidic residues" evidence="8">
    <location>
        <begin position="1"/>
        <end position="13"/>
    </location>
</feature>
<dbReference type="PRINTS" id="PR00338">
    <property type="entry name" value="NUSGTNSCPFCT"/>
</dbReference>
<organism evidence="11 12">
    <name type="scientific">Phycisphaera mikurensis (strain NBRC 102666 / KCTC 22515 / FYK2301M01)</name>
    <dbReference type="NCBI Taxonomy" id="1142394"/>
    <lineage>
        <taxon>Bacteria</taxon>
        <taxon>Pseudomonadati</taxon>
        <taxon>Planctomycetota</taxon>
        <taxon>Phycisphaerae</taxon>
        <taxon>Phycisphaerales</taxon>
        <taxon>Phycisphaeraceae</taxon>
        <taxon>Phycisphaera</taxon>
    </lineage>
</organism>
<comment type="similarity">
    <text evidence="5 7">Belongs to the NusG family.</text>
</comment>
<name>I0ICK5_PHYMF</name>
<dbReference type="AlphaFoldDB" id="I0ICK5"/>
<gene>
    <name evidence="5 11" type="primary">nusG</name>
    <name evidence="11" type="ordered locus">PSMK_08340</name>
</gene>
<dbReference type="FunFam" id="2.30.30.30:FF:000002">
    <property type="entry name" value="Transcription termination/antitermination factor NusG"/>
    <property type="match status" value="1"/>
</dbReference>
<evidence type="ECO:0000256" key="2">
    <source>
        <dbReference type="ARBA" id="ARBA00022814"/>
    </source>
</evidence>
<dbReference type="SMART" id="SM00739">
    <property type="entry name" value="KOW"/>
    <property type="match status" value="1"/>
</dbReference>
<dbReference type="InterPro" id="IPR043425">
    <property type="entry name" value="NusG-like"/>
</dbReference>
<dbReference type="InterPro" id="IPR008991">
    <property type="entry name" value="Translation_prot_SH3-like_sf"/>
</dbReference>
<dbReference type="GO" id="GO:0006354">
    <property type="term" value="P:DNA-templated transcription elongation"/>
    <property type="evidence" value="ECO:0007669"/>
    <property type="project" value="UniProtKB-UniRule"/>
</dbReference>
<evidence type="ECO:0000313" key="12">
    <source>
        <dbReference type="Proteomes" id="UP000007881"/>
    </source>
</evidence>
<keyword evidence="4 5" id="KW-0804">Transcription</keyword>
<evidence type="ECO:0000256" key="4">
    <source>
        <dbReference type="ARBA" id="ARBA00023163"/>
    </source>
</evidence>
<dbReference type="InterPro" id="IPR047050">
    <property type="entry name" value="NGN"/>
</dbReference>
<keyword evidence="12" id="KW-1185">Reference proteome</keyword>
<evidence type="ECO:0000256" key="1">
    <source>
        <dbReference type="ARBA" id="ARBA00022472"/>
    </source>
</evidence>
<dbReference type="HOGENOM" id="CLU_067287_1_0_0"/>
<dbReference type="RefSeq" id="WP_014436213.1">
    <property type="nucleotide sequence ID" value="NC_017080.1"/>
</dbReference>
<dbReference type="NCBIfam" id="TIGR00922">
    <property type="entry name" value="nusG"/>
    <property type="match status" value="1"/>
</dbReference>
<keyword evidence="3 5" id="KW-0805">Transcription regulation</keyword>
<evidence type="ECO:0000256" key="8">
    <source>
        <dbReference type="SAM" id="MobiDB-lite"/>
    </source>
</evidence>
<dbReference type="Gene3D" id="3.30.70.940">
    <property type="entry name" value="NusG, N-terminal domain"/>
    <property type="match status" value="1"/>
</dbReference>
<dbReference type="InterPro" id="IPR006645">
    <property type="entry name" value="NGN-like_dom"/>
</dbReference>
<dbReference type="KEGG" id="phm:PSMK_08340"/>
<dbReference type="Gene3D" id="2.30.30.30">
    <property type="match status" value="1"/>
</dbReference>
<dbReference type="Pfam" id="PF02357">
    <property type="entry name" value="NusG"/>
    <property type="match status" value="1"/>
</dbReference>
<dbReference type="GO" id="GO:0032784">
    <property type="term" value="P:regulation of DNA-templated transcription elongation"/>
    <property type="evidence" value="ECO:0007669"/>
    <property type="project" value="InterPro"/>
</dbReference>